<sequence>MPKRHLQSKGGAETRNLSHTFRSSSLLQRQRIVMLLASPSRVPNLRKLDVGLSRQTHEYSRAIFDTLVHAEKLEVLAVRIDSYSTSINDAAQKFCHIAHNWLDAVERTERERTAAMDILQFPEVYFWDNLGMLNCLNESERRGHREASSALKVHQLRRRIATSEECPCVNAHCTTANSGYSTVCPLPHTY</sequence>
<proteinExistence type="predicted"/>
<evidence type="ECO:0000313" key="1">
    <source>
        <dbReference type="EMBL" id="KAF1978501.1"/>
    </source>
</evidence>
<organism evidence="1 2">
    <name type="scientific">Bimuria novae-zelandiae CBS 107.79</name>
    <dbReference type="NCBI Taxonomy" id="1447943"/>
    <lineage>
        <taxon>Eukaryota</taxon>
        <taxon>Fungi</taxon>
        <taxon>Dikarya</taxon>
        <taxon>Ascomycota</taxon>
        <taxon>Pezizomycotina</taxon>
        <taxon>Dothideomycetes</taxon>
        <taxon>Pleosporomycetidae</taxon>
        <taxon>Pleosporales</taxon>
        <taxon>Massarineae</taxon>
        <taxon>Didymosphaeriaceae</taxon>
        <taxon>Bimuria</taxon>
    </lineage>
</organism>
<protein>
    <submittedName>
        <fullName evidence="1">Uncharacterized protein</fullName>
    </submittedName>
</protein>
<keyword evidence="2" id="KW-1185">Reference proteome</keyword>
<reference evidence="1" key="1">
    <citation type="journal article" date="2020" name="Stud. Mycol.">
        <title>101 Dothideomycetes genomes: a test case for predicting lifestyles and emergence of pathogens.</title>
        <authorList>
            <person name="Haridas S."/>
            <person name="Albert R."/>
            <person name="Binder M."/>
            <person name="Bloem J."/>
            <person name="Labutti K."/>
            <person name="Salamov A."/>
            <person name="Andreopoulos B."/>
            <person name="Baker S."/>
            <person name="Barry K."/>
            <person name="Bills G."/>
            <person name="Bluhm B."/>
            <person name="Cannon C."/>
            <person name="Castanera R."/>
            <person name="Culley D."/>
            <person name="Daum C."/>
            <person name="Ezra D."/>
            <person name="Gonzalez J."/>
            <person name="Henrissat B."/>
            <person name="Kuo A."/>
            <person name="Liang C."/>
            <person name="Lipzen A."/>
            <person name="Lutzoni F."/>
            <person name="Magnuson J."/>
            <person name="Mondo S."/>
            <person name="Nolan M."/>
            <person name="Ohm R."/>
            <person name="Pangilinan J."/>
            <person name="Park H.-J."/>
            <person name="Ramirez L."/>
            <person name="Alfaro M."/>
            <person name="Sun H."/>
            <person name="Tritt A."/>
            <person name="Yoshinaga Y."/>
            <person name="Zwiers L.-H."/>
            <person name="Turgeon B."/>
            <person name="Goodwin S."/>
            <person name="Spatafora J."/>
            <person name="Crous P."/>
            <person name="Grigoriev I."/>
        </authorList>
    </citation>
    <scope>NUCLEOTIDE SEQUENCE</scope>
    <source>
        <strain evidence="1">CBS 107.79</strain>
    </source>
</reference>
<gene>
    <name evidence="1" type="ORF">BU23DRAFT_595668</name>
</gene>
<dbReference type="EMBL" id="ML976660">
    <property type="protein sequence ID" value="KAF1978501.1"/>
    <property type="molecule type" value="Genomic_DNA"/>
</dbReference>
<name>A0A6A5VML0_9PLEO</name>
<evidence type="ECO:0000313" key="2">
    <source>
        <dbReference type="Proteomes" id="UP000800036"/>
    </source>
</evidence>
<dbReference type="AlphaFoldDB" id="A0A6A5VML0"/>
<dbReference type="Proteomes" id="UP000800036">
    <property type="component" value="Unassembled WGS sequence"/>
</dbReference>
<accession>A0A6A5VML0</accession>